<organism evidence="1 2">
    <name type="scientific">Brevundimonas viscosa</name>
    <dbReference type="NCBI Taxonomy" id="871741"/>
    <lineage>
        <taxon>Bacteria</taxon>
        <taxon>Pseudomonadati</taxon>
        <taxon>Pseudomonadota</taxon>
        <taxon>Alphaproteobacteria</taxon>
        <taxon>Caulobacterales</taxon>
        <taxon>Caulobacteraceae</taxon>
        <taxon>Brevundimonas</taxon>
    </lineage>
</organism>
<dbReference type="EMBL" id="FOZV01000001">
    <property type="protein sequence ID" value="SFS36153.1"/>
    <property type="molecule type" value="Genomic_DNA"/>
</dbReference>
<gene>
    <name evidence="1" type="ORF">SAMN05192570_0905</name>
</gene>
<name>A0A1I6P7I4_9CAUL</name>
<protein>
    <recommendedName>
        <fullName evidence="3">Transcriptional regulator, ArsR family</fullName>
    </recommendedName>
</protein>
<evidence type="ECO:0008006" key="3">
    <source>
        <dbReference type="Google" id="ProtNLM"/>
    </source>
</evidence>
<dbReference type="AlphaFoldDB" id="A0A1I6P7I4"/>
<evidence type="ECO:0000313" key="2">
    <source>
        <dbReference type="Proteomes" id="UP000198788"/>
    </source>
</evidence>
<dbReference type="Proteomes" id="UP000198788">
    <property type="component" value="Unassembled WGS sequence"/>
</dbReference>
<accession>A0A1I6P7I4</accession>
<dbReference type="SUPFAM" id="SSF46785">
    <property type="entry name" value="Winged helix' DNA-binding domain"/>
    <property type="match status" value="1"/>
</dbReference>
<reference evidence="2" key="1">
    <citation type="submission" date="2016-10" db="EMBL/GenBank/DDBJ databases">
        <authorList>
            <person name="Varghese N."/>
            <person name="Submissions S."/>
        </authorList>
    </citation>
    <scope>NUCLEOTIDE SEQUENCE [LARGE SCALE GENOMIC DNA]</scope>
    <source>
        <strain evidence="2">CGMCC 1.10683</strain>
    </source>
</reference>
<dbReference type="Gene3D" id="1.10.10.10">
    <property type="entry name" value="Winged helix-like DNA-binding domain superfamily/Winged helix DNA-binding domain"/>
    <property type="match status" value="1"/>
</dbReference>
<dbReference type="RefSeq" id="WP_092307151.1">
    <property type="nucleotide sequence ID" value="NZ_FOZV01000001.1"/>
</dbReference>
<sequence>MLIDAEPGGMKPTAMLEKLNSSTPNAKLPASSLSSHLSVLKKAHLITSDRISREILYRANMAHVQNLLLFLVADCCGGQRHVYEPMIAKLFTKPPP</sequence>
<keyword evidence="2" id="KW-1185">Reference proteome</keyword>
<dbReference type="InterPro" id="IPR036390">
    <property type="entry name" value="WH_DNA-bd_sf"/>
</dbReference>
<dbReference type="InterPro" id="IPR036388">
    <property type="entry name" value="WH-like_DNA-bd_sf"/>
</dbReference>
<proteinExistence type="predicted"/>
<evidence type="ECO:0000313" key="1">
    <source>
        <dbReference type="EMBL" id="SFS36153.1"/>
    </source>
</evidence>